<evidence type="ECO:0000313" key="2">
    <source>
        <dbReference type="Proteomes" id="UP001055072"/>
    </source>
</evidence>
<accession>A0ACB8UGP1</accession>
<gene>
    <name evidence="1" type="ORF">BDY19DRAFT_256389</name>
</gene>
<protein>
    <submittedName>
        <fullName evidence="1">Peptide-N4-(N-acetyl-beta-glucosaminyl)asparagine amidase A</fullName>
    </submittedName>
</protein>
<reference evidence="1" key="1">
    <citation type="journal article" date="2021" name="Environ. Microbiol.">
        <title>Gene family expansions and transcriptome signatures uncover fungal adaptations to wood decay.</title>
        <authorList>
            <person name="Hage H."/>
            <person name="Miyauchi S."/>
            <person name="Viragh M."/>
            <person name="Drula E."/>
            <person name="Min B."/>
            <person name="Chaduli D."/>
            <person name="Navarro D."/>
            <person name="Favel A."/>
            <person name="Norest M."/>
            <person name="Lesage-Meessen L."/>
            <person name="Balint B."/>
            <person name="Merenyi Z."/>
            <person name="de Eugenio L."/>
            <person name="Morin E."/>
            <person name="Martinez A.T."/>
            <person name="Baldrian P."/>
            <person name="Stursova M."/>
            <person name="Martinez M.J."/>
            <person name="Novotny C."/>
            <person name="Magnuson J.K."/>
            <person name="Spatafora J.W."/>
            <person name="Maurice S."/>
            <person name="Pangilinan J."/>
            <person name="Andreopoulos W."/>
            <person name="LaButti K."/>
            <person name="Hundley H."/>
            <person name="Na H."/>
            <person name="Kuo A."/>
            <person name="Barry K."/>
            <person name="Lipzen A."/>
            <person name="Henrissat B."/>
            <person name="Riley R."/>
            <person name="Ahrendt S."/>
            <person name="Nagy L.G."/>
            <person name="Grigoriev I.V."/>
            <person name="Martin F."/>
            <person name="Rosso M.N."/>
        </authorList>
    </citation>
    <scope>NUCLEOTIDE SEQUENCE</scope>
    <source>
        <strain evidence="1">CBS 384.51</strain>
    </source>
</reference>
<organism evidence="1 2">
    <name type="scientific">Irpex rosettiformis</name>
    <dbReference type="NCBI Taxonomy" id="378272"/>
    <lineage>
        <taxon>Eukaryota</taxon>
        <taxon>Fungi</taxon>
        <taxon>Dikarya</taxon>
        <taxon>Basidiomycota</taxon>
        <taxon>Agaricomycotina</taxon>
        <taxon>Agaricomycetes</taxon>
        <taxon>Polyporales</taxon>
        <taxon>Irpicaceae</taxon>
        <taxon>Irpex</taxon>
    </lineage>
</organism>
<name>A0ACB8UGP1_9APHY</name>
<evidence type="ECO:0000313" key="1">
    <source>
        <dbReference type="EMBL" id="KAI0093522.1"/>
    </source>
</evidence>
<keyword evidence="2" id="KW-1185">Reference proteome</keyword>
<proteinExistence type="predicted"/>
<dbReference type="EMBL" id="MU274901">
    <property type="protein sequence ID" value="KAI0093522.1"/>
    <property type="molecule type" value="Genomic_DNA"/>
</dbReference>
<sequence length="518" mass="56330">MRPTVTSILGLLIGLHRVTAARLVDFQVTQPLTLPKDAKQCTVKILERTFAFSYGSPEVVQYTPPIASDCGPAGSWAGISLNFTVTSNGSVKVSSLSVYYDAKTSLFRTQYDRLGIFTLDHVEIWRTSTPEPTRGDGIIWTYLKDVSHYSPLFAKPGTFVLQLDNLIQTGLDGEYATTLHATFYASSERHPPATHADLIVPITTLADNSGDVASVPPVFSLGVTLPRNIASVVAEITPSGNGNEEFWSMNVPDKYLGDLPNDITFGKGPFREVRLLVDGQVAGIIFPYLVVFTGGIAPTLWRPIAAYAALDLPTYYIDLTPFIPILADGKPHNISLDVLSAESDHSINQNWYVTANLQVTLDSSSNPTTGKMVLYSVGPYAHASTTGSVRSDGTVDFTVTATRDLRIESQIRTGSGAETHVVWTQSLSYSNAHTYAKNATVQMLSQSSSGKFLSTHNGSPALADTFSFPAAVNFTYFDSTLTNWTTSIDHSYNRALQSVPFIPGTVIQEHQVASRARR</sequence>
<comment type="caution">
    <text evidence="1">The sequence shown here is derived from an EMBL/GenBank/DDBJ whole genome shotgun (WGS) entry which is preliminary data.</text>
</comment>
<dbReference type="Proteomes" id="UP001055072">
    <property type="component" value="Unassembled WGS sequence"/>
</dbReference>